<dbReference type="SUPFAM" id="SSF51905">
    <property type="entry name" value="FAD/NAD(P)-binding domain"/>
    <property type="match status" value="1"/>
</dbReference>
<dbReference type="PIRSF" id="PIRSF000137">
    <property type="entry name" value="Alcohol_oxidase"/>
    <property type="match status" value="1"/>
</dbReference>
<feature type="binding site" evidence="5">
    <location>
        <position position="81"/>
    </location>
    <ligand>
        <name>FAD</name>
        <dbReference type="ChEBI" id="CHEBI:57692"/>
    </ligand>
</feature>
<evidence type="ECO:0000259" key="8">
    <source>
        <dbReference type="PROSITE" id="PS00624"/>
    </source>
</evidence>
<dbReference type="RefSeq" id="WP_119586143.1">
    <property type="nucleotide sequence ID" value="NZ_CAWODQ010000012.1"/>
</dbReference>
<evidence type="ECO:0000256" key="3">
    <source>
        <dbReference type="ARBA" id="ARBA00022630"/>
    </source>
</evidence>
<feature type="binding site" evidence="5">
    <location>
        <begin position="89"/>
        <end position="92"/>
    </location>
    <ligand>
        <name>FAD</name>
        <dbReference type="ChEBI" id="CHEBI:57692"/>
    </ligand>
</feature>
<evidence type="ECO:0000256" key="6">
    <source>
        <dbReference type="RuleBase" id="RU003968"/>
    </source>
</evidence>
<dbReference type="Pfam" id="PF05199">
    <property type="entry name" value="GMC_oxred_C"/>
    <property type="match status" value="1"/>
</dbReference>
<dbReference type="GO" id="GO:0008812">
    <property type="term" value="F:choline dehydrogenase activity"/>
    <property type="evidence" value="ECO:0007669"/>
    <property type="project" value="UniProtKB-EC"/>
</dbReference>
<dbReference type="EMBL" id="QXFL01000002">
    <property type="protein sequence ID" value="RIV88097.1"/>
    <property type="molecule type" value="Genomic_DNA"/>
</dbReference>
<evidence type="ECO:0000259" key="7">
    <source>
        <dbReference type="PROSITE" id="PS00623"/>
    </source>
</evidence>
<dbReference type="EC" id="1.1.99.1" evidence="9"/>
<keyword evidence="9" id="KW-0560">Oxidoreductase</keyword>
<evidence type="ECO:0000313" key="9">
    <source>
        <dbReference type="EMBL" id="RIV88097.1"/>
    </source>
</evidence>
<dbReference type="PANTHER" id="PTHR11552">
    <property type="entry name" value="GLUCOSE-METHANOL-CHOLINE GMC OXIDOREDUCTASE"/>
    <property type="match status" value="1"/>
</dbReference>
<accession>A0A418NVQ6</accession>
<keyword evidence="4 5" id="KW-0274">FAD</keyword>
<proteinExistence type="inferred from homology"/>
<dbReference type="InterPro" id="IPR007867">
    <property type="entry name" value="GMC_OxRtase_C"/>
</dbReference>
<dbReference type="NCBIfam" id="NF002550">
    <property type="entry name" value="PRK02106.1"/>
    <property type="match status" value="1"/>
</dbReference>
<gene>
    <name evidence="9" type="ORF">D2V07_06610</name>
</gene>
<dbReference type="Proteomes" id="UP000286576">
    <property type="component" value="Unassembled WGS sequence"/>
</dbReference>
<dbReference type="Gene3D" id="3.50.50.60">
    <property type="entry name" value="FAD/NAD(P)-binding domain"/>
    <property type="match status" value="1"/>
</dbReference>
<dbReference type="GO" id="GO:0050660">
    <property type="term" value="F:flavin adenine dinucleotide binding"/>
    <property type="evidence" value="ECO:0007669"/>
    <property type="project" value="InterPro"/>
</dbReference>
<comment type="similarity">
    <text evidence="2 6">Belongs to the GMC oxidoreductase family.</text>
</comment>
<name>A0A418NVQ6_9SPHN</name>
<keyword evidence="3 6" id="KW-0285">Flavoprotein</keyword>
<evidence type="ECO:0000256" key="4">
    <source>
        <dbReference type="ARBA" id="ARBA00022827"/>
    </source>
</evidence>
<dbReference type="OrthoDB" id="9785276at2"/>
<comment type="caution">
    <text evidence="9">The sequence shown here is derived from an EMBL/GenBank/DDBJ whole genome shotgun (WGS) entry which is preliminary data.</text>
</comment>
<dbReference type="InterPro" id="IPR000172">
    <property type="entry name" value="GMC_OxRdtase_N"/>
</dbReference>
<dbReference type="InterPro" id="IPR012132">
    <property type="entry name" value="GMC_OxRdtase"/>
</dbReference>
<dbReference type="AlphaFoldDB" id="A0A418NVQ6"/>
<feature type="domain" description="Glucose-methanol-choline oxidoreductase N-terminal" evidence="7">
    <location>
        <begin position="79"/>
        <end position="102"/>
    </location>
</feature>
<evidence type="ECO:0000256" key="2">
    <source>
        <dbReference type="ARBA" id="ARBA00010790"/>
    </source>
</evidence>
<reference evidence="9 10" key="1">
    <citation type="submission" date="2018-08" db="EMBL/GenBank/DDBJ databases">
        <title>Erythrobacter zhengii sp.nov., a bacterium isolated from deep-sea sediment.</title>
        <authorList>
            <person name="Fang C."/>
            <person name="Wu Y.-H."/>
            <person name="Sun C."/>
            <person name="Wang H."/>
            <person name="Cheng H."/>
            <person name="Meng F.-X."/>
            <person name="Wang C.-S."/>
            <person name="Xu X.-W."/>
        </authorList>
    </citation>
    <scope>NUCLEOTIDE SEQUENCE [LARGE SCALE GENOMIC DNA]</scope>
    <source>
        <strain evidence="9 10">V18</strain>
    </source>
</reference>
<keyword evidence="10" id="KW-1185">Reference proteome</keyword>
<dbReference type="Gene3D" id="3.30.560.10">
    <property type="entry name" value="Glucose Oxidase, domain 3"/>
    <property type="match status" value="1"/>
</dbReference>
<feature type="domain" description="Glucose-methanol-choline oxidoreductase N-terminal" evidence="8">
    <location>
        <begin position="254"/>
        <end position="268"/>
    </location>
</feature>
<evidence type="ECO:0000313" key="10">
    <source>
        <dbReference type="Proteomes" id="UP000286576"/>
    </source>
</evidence>
<dbReference type="SUPFAM" id="SSF54373">
    <property type="entry name" value="FAD-linked reductases, C-terminal domain"/>
    <property type="match status" value="1"/>
</dbReference>
<dbReference type="PANTHER" id="PTHR11552:SF147">
    <property type="entry name" value="CHOLINE DEHYDROGENASE, MITOCHONDRIAL"/>
    <property type="match status" value="1"/>
</dbReference>
<dbReference type="InterPro" id="IPR036188">
    <property type="entry name" value="FAD/NAD-bd_sf"/>
</dbReference>
<protein>
    <submittedName>
        <fullName evidence="9">Choline dehydrogenase</fullName>
        <ecNumber evidence="9">1.1.99.1</ecNumber>
    </submittedName>
</protein>
<dbReference type="PROSITE" id="PS00624">
    <property type="entry name" value="GMC_OXRED_2"/>
    <property type="match status" value="1"/>
</dbReference>
<sequence length="534" mass="57875">MTDYIIVGAGSAGCILANRLSADPTVRVTLLEAGGKDSNVLYRMPAGFFGIMKAGIGNWNYETVPQPGLNGRTMYFPRGKVLGGSSTINGLVFLRGNQGDYDGWAQSGATGWSYDDCLPYFRKLESHSQGDTQYHGSSGPIRVTTAAPVEEMSPVGQAWFKAAESAGYPVSEDLNGASQEGIGRPDANFADGVRQSASSTYLKEALERSNLQVITGAHATRIVMDGKRATGIEYMQRGRREVIKTEGEIILSGGAVNSPQLLQLSGIGEPELLRKHGISVVAEAPGVGEGLQDHACFMIKQRMTKPWSALPFTQPFKATLALMQYALFKTGPTLSNGLEAMAFFKTRAELEYPDIQFHFLNLLYEDHGRKVIQEHGFMASANISRPRSRGSVKIASADPFADPLIDPNYFSDPEDLRTARDALRIARELIATSAFDEFRGTEYEPGENVQSDEDLDQYIRNTSNSIYHATSTCRMGSDPKAVVNPQLQVNGVEGLRVVDASVMPAVVSSNTNSTVMMIAEKAADMILNKALSAA</sequence>
<organism evidence="9 10">
    <name type="scientific">Aurantiacibacter zhengii</name>
    <dbReference type="NCBI Taxonomy" id="2307003"/>
    <lineage>
        <taxon>Bacteria</taxon>
        <taxon>Pseudomonadati</taxon>
        <taxon>Pseudomonadota</taxon>
        <taxon>Alphaproteobacteria</taxon>
        <taxon>Sphingomonadales</taxon>
        <taxon>Erythrobacteraceae</taxon>
        <taxon>Aurantiacibacter</taxon>
    </lineage>
</organism>
<comment type="cofactor">
    <cofactor evidence="1 5">
        <name>FAD</name>
        <dbReference type="ChEBI" id="CHEBI:57692"/>
    </cofactor>
</comment>
<dbReference type="PROSITE" id="PS00623">
    <property type="entry name" value="GMC_OXRED_1"/>
    <property type="match status" value="1"/>
</dbReference>
<evidence type="ECO:0000256" key="5">
    <source>
        <dbReference type="PIRSR" id="PIRSR000137-2"/>
    </source>
</evidence>
<dbReference type="Pfam" id="PF00732">
    <property type="entry name" value="GMC_oxred_N"/>
    <property type="match status" value="1"/>
</dbReference>
<evidence type="ECO:0000256" key="1">
    <source>
        <dbReference type="ARBA" id="ARBA00001974"/>
    </source>
</evidence>